<comment type="similarity">
    <text evidence="2">Belongs to the amino acid/polyamine transporter 2 family.</text>
</comment>
<dbReference type="Gene3D" id="1.20.1740.10">
    <property type="entry name" value="Amino acid/polyamine transporter I"/>
    <property type="match status" value="1"/>
</dbReference>
<keyword evidence="4 7" id="KW-1133">Transmembrane helix</keyword>
<evidence type="ECO:0000256" key="7">
    <source>
        <dbReference type="SAM" id="Phobius"/>
    </source>
</evidence>
<keyword evidence="3 7" id="KW-0812">Transmembrane</keyword>
<feature type="transmembrane region" description="Helical" evidence="7">
    <location>
        <begin position="35"/>
        <end position="54"/>
    </location>
</feature>
<name>A0A6A6U232_9PEZI</name>
<feature type="transmembrane region" description="Helical" evidence="7">
    <location>
        <begin position="120"/>
        <end position="147"/>
    </location>
</feature>
<feature type="region of interest" description="Disordered" evidence="6">
    <location>
        <begin position="1"/>
        <end position="20"/>
    </location>
</feature>
<proteinExistence type="inferred from homology"/>
<feature type="transmembrane region" description="Helical" evidence="7">
    <location>
        <begin position="368"/>
        <end position="390"/>
    </location>
</feature>
<evidence type="ECO:0000256" key="1">
    <source>
        <dbReference type="ARBA" id="ARBA00004141"/>
    </source>
</evidence>
<dbReference type="PANTHER" id="PTHR22950">
    <property type="entry name" value="AMINO ACID TRANSPORTER"/>
    <property type="match status" value="1"/>
</dbReference>
<feature type="transmembrane region" description="Helical" evidence="7">
    <location>
        <begin position="153"/>
        <end position="170"/>
    </location>
</feature>
<dbReference type="GO" id="GO:0015179">
    <property type="term" value="F:L-amino acid transmembrane transporter activity"/>
    <property type="evidence" value="ECO:0007669"/>
    <property type="project" value="TreeGrafter"/>
</dbReference>
<feature type="transmembrane region" description="Helical" evidence="7">
    <location>
        <begin position="223"/>
        <end position="243"/>
    </location>
</feature>
<feature type="transmembrane region" description="Helical" evidence="7">
    <location>
        <begin position="255"/>
        <end position="278"/>
    </location>
</feature>
<dbReference type="OrthoDB" id="294730at2759"/>
<dbReference type="InterPro" id="IPR013057">
    <property type="entry name" value="AA_transpt_TM"/>
</dbReference>
<dbReference type="GO" id="GO:0016020">
    <property type="term" value="C:membrane"/>
    <property type="evidence" value="ECO:0007669"/>
    <property type="project" value="UniProtKB-SubCell"/>
</dbReference>
<gene>
    <name evidence="9" type="ORF">BT63DRAFT_434378</name>
</gene>
<sequence>MSTTPDDVEKSKPDAPTDAFGDEQNAEIQYKTMNWWHLSLLMLAETISLGILSLPWAVSKIGLVPGVILILVFGLLACYTGTVYGQYKLANPQIVSIADAGGILFGRLGPRWARFGHEFFGTAAMLVLVFIMAAHVIGFCLMMDVLAPGKACLIWWAVLGTVIQLILTLPRTMKATSYIAILSSLSVLISVIIVMNDVTRKNKGDKMVEDPINGASGTPFSTAFTAVLNICISYAGHVAYFSFAAELKNPNHFKYALWLQLSIATLLYTVVGGFIYYYVGNNVQAPALGSASPKVKKIAYGIASLTIIVAGVVNGHVFCKYFYVRFFSKSMHSKSWKSWGIWASIVTGAWFVAWLLSELVPSFQHMLALVSALFSAWFTYGASSFFWFDMNRGKVFSSPSKIFMALFNFFIIVLGAILSFTGIYAVAAEMKNGLSGKIFSCTVPGSGDST</sequence>
<feature type="transmembrane region" description="Helical" evidence="7">
    <location>
        <begin position="402"/>
        <end position="427"/>
    </location>
</feature>
<keyword evidence="5 7" id="KW-0472">Membrane</keyword>
<dbReference type="AlphaFoldDB" id="A0A6A6U232"/>
<feature type="transmembrane region" description="Helical" evidence="7">
    <location>
        <begin position="61"/>
        <end position="84"/>
    </location>
</feature>
<dbReference type="Pfam" id="PF01490">
    <property type="entry name" value="Aa_trans"/>
    <property type="match status" value="1"/>
</dbReference>
<keyword evidence="10" id="KW-1185">Reference proteome</keyword>
<feature type="transmembrane region" description="Helical" evidence="7">
    <location>
        <begin position="298"/>
        <end position="318"/>
    </location>
</feature>
<dbReference type="PANTHER" id="PTHR22950:SF479">
    <property type="entry name" value="AMINO ACID TRANSPORTER (EUROFUNG)-RELATED"/>
    <property type="match status" value="1"/>
</dbReference>
<evidence type="ECO:0000259" key="8">
    <source>
        <dbReference type="Pfam" id="PF01490"/>
    </source>
</evidence>
<feature type="domain" description="Amino acid transporter transmembrane" evidence="8">
    <location>
        <begin position="32"/>
        <end position="426"/>
    </location>
</feature>
<accession>A0A6A6U232</accession>
<feature type="transmembrane region" description="Helical" evidence="7">
    <location>
        <begin position="177"/>
        <end position="195"/>
    </location>
</feature>
<comment type="subcellular location">
    <subcellularLocation>
        <location evidence="1">Membrane</location>
        <topology evidence="1">Multi-pass membrane protein</topology>
    </subcellularLocation>
</comment>
<evidence type="ECO:0000256" key="5">
    <source>
        <dbReference type="ARBA" id="ARBA00023136"/>
    </source>
</evidence>
<evidence type="ECO:0000256" key="3">
    <source>
        <dbReference type="ARBA" id="ARBA00022692"/>
    </source>
</evidence>
<evidence type="ECO:0000256" key="4">
    <source>
        <dbReference type="ARBA" id="ARBA00022989"/>
    </source>
</evidence>
<feature type="transmembrane region" description="Helical" evidence="7">
    <location>
        <begin position="339"/>
        <end position="356"/>
    </location>
</feature>
<reference evidence="9" key="1">
    <citation type="journal article" date="2020" name="Stud. Mycol.">
        <title>101 Dothideomycetes genomes: a test case for predicting lifestyles and emergence of pathogens.</title>
        <authorList>
            <person name="Haridas S."/>
            <person name="Albert R."/>
            <person name="Binder M."/>
            <person name="Bloem J."/>
            <person name="Labutti K."/>
            <person name="Salamov A."/>
            <person name="Andreopoulos B."/>
            <person name="Baker S."/>
            <person name="Barry K."/>
            <person name="Bills G."/>
            <person name="Bluhm B."/>
            <person name="Cannon C."/>
            <person name="Castanera R."/>
            <person name="Culley D."/>
            <person name="Daum C."/>
            <person name="Ezra D."/>
            <person name="Gonzalez J."/>
            <person name="Henrissat B."/>
            <person name="Kuo A."/>
            <person name="Liang C."/>
            <person name="Lipzen A."/>
            <person name="Lutzoni F."/>
            <person name="Magnuson J."/>
            <person name="Mondo S."/>
            <person name="Nolan M."/>
            <person name="Ohm R."/>
            <person name="Pangilinan J."/>
            <person name="Park H.-J."/>
            <person name="Ramirez L."/>
            <person name="Alfaro M."/>
            <person name="Sun H."/>
            <person name="Tritt A."/>
            <person name="Yoshinaga Y."/>
            <person name="Zwiers L.-H."/>
            <person name="Turgeon B."/>
            <person name="Goodwin S."/>
            <person name="Spatafora J."/>
            <person name="Crous P."/>
            <person name="Grigoriev I."/>
        </authorList>
    </citation>
    <scope>NUCLEOTIDE SEQUENCE</scope>
    <source>
        <strain evidence="9">CBS 115976</strain>
    </source>
</reference>
<dbReference type="EMBL" id="MU004240">
    <property type="protein sequence ID" value="KAF2665696.1"/>
    <property type="molecule type" value="Genomic_DNA"/>
</dbReference>
<protein>
    <submittedName>
        <fullName evidence="9">Amino acid transporter</fullName>
    </submittedName>
</protein>
<organism evidence="9 10">
    <name type="scientific">Microthyrium microscopicum</name>
    <dbReference type="NCBI Taxonomy" id="703497"/>
    <lineage>
        <taxon>Eukaryota</taxon>
        <taxon>Fungi</taxon>
        <taxon>Dikarya</taxon>
        <taxon>Ascomycota</taxon>
        <taxon>Pezizomycotina</taxon>
        <taxon>Dothideomycetes</taxon>
        <taxon>Dothideomycetes incertae sedis</taxon>
        <taxon>Microthyriales</taxon>
        <taxon>Microthyriaceae</taxon>
        <taxon>Microthyrium</taxon>
    </lineage>
</organism>
<evidence type="ECO:0000256" key="2">
    <source>
        <dbReference type="ARBA" id="ARBA00008066"/>
    </source>
</evidence>
<evidence type="ECO:0000313" key="9">
    <source>
        <dbReference type="EMBL" id="KAF2665696.1"/>
    </source>
</evidence>
<dbReference type="Proteomes" id="UP000799302">
    <property type="component" value="Unassembled WGS sequence"/>
</dbReference>
<evidence type="ECO:0000313" key="10">
    <source>
        <dbReference type="Proteomes" id="UP000799302"/>
    </source>
</evidence>
<evidence type="ECO:0000256" key="6">
    <source>
        <dbReference type="SAM" id="MobiDB-lite"/>
    </source>
</evidence>